<dbReference type="InterPro" id="IPR029052">
    <property type="entry name" value="Metallo-depent_PP-like"/>
</dbReference>
<dbReference type="InterPro" id="IPR004843">
    <property type="entry name" value="Calcineurin-like_PHP"/>
</dbReference>
<dbReference type="PANTHER" id="PTHR31302:SF0">
    <property type="entry name" value="TRANSMEMBRANE PROTEIN WITH METALLOPHOSPHOESTERASE DOMAIN"/>
    <property type="match status" value="1"/>
</dbReference>
<accession>A0ABQ1EQG7</accession>
<dbReference type="PROSITE" id="PS50837">
    <property type="entry name" value="NACHT"/>
    <property type="match status" value="1"/>
</dbReference>
<dbReference type="SUPFAM" id="SSF56300">
    <property type="entry name" value="Metallo-dependent phosphatases"/>
    <property type="match status" value="1"/>
</dbReference>
<name>A0ABQ1EQG7_9BACL</name>
<dbReference type="SUPFAM" id="SSF52540">
    <property type="entry name" value="P-loop containing nucleoside triphosphate hydrolases"/>
    <property type="match status" value="1"/>
</dbReference>
<organism evidence="2 3">
    <name type="scientific">Paenibacillus marchantiophytorum</name>
    <dbReference type="NCBI Taxonomy" id="1619310"/>
    <lineage>
        <taxon>Bacteria</taxon>
        <taxon>Bacillati</taxon>
        <taxon>Bacillota</taxon>
        <taxon>Bacilli</taxon>
        <taxon>Bacillales</taxon>
        <taxon>Paenibacillaceae</taxon>
        <taxon>Paenibacillus</taxon>
    </lineage>
</organism>
<dbReference type="InterPro" id="IPR007111">
    <property type="entry name" value="NACHT_NTPase"/>
</dbReference>
<sequence length="1830" mass="210648">MNNTINILHLSDLHFGAEPSSKTTSTLIAKRNNTLKPLFNKLREMESDWKPDIVVVSGDIGWRGAEKDYDIAKDWLRELLTILNLSPNELVVCAGNHDIDRSKTVGTLPPTSAQSADKWLTIETLENFVRPFDNFISFCKEMKIPELSLGSITSYLTGVREIYGLRFVVMNSSWFCRDNNDRGNLWIGLPLLQLMNSLNQLVLTDMYDEAPLTTAVIHHTREWFAGDELHAYERPGAYFYLGSRSHMILSGHVHGRVIPPSKEFDASHLFIGGAGYQGDDYKNNFGILKVNKISRTVTRRSFEFDSTYEKWVEHFRRDEVILKKKVTLPPELPHNNEDPAFNEYLTLSRKATEHALRYVSQKSRSITKSSTLPKLITRKVAVHNKEERIKLSNDERLHLNTINNFAPLSEVVYAGRPTFLFGEIGSGKSTLVGQYCAELYEQNKENICILTSAKFFLNKKIDNIVNFSSHISSYVNENIYLDHQVDFDLLKALKNRIEITLIIDGFDELDRNNSQQITYRLEEMVEHWPHIRVLATGRPIELQEINYSNWQCLELTSLSNVEQELLLYNDALASGMDEQVAKIDANDRFKLLQENNELLTISTSPLVVRLLRPYLNQHQSKKSLGELLYNVLLERLGNWSEKEGKDENLIAFKTWFPNSYSREALLGRIAASIFNSNNGYITKEALYTLIKSEVNNINDTHQTVSQACDYFINSVLQEEGDGYVFPSQPLYQCALGVFILNELLQNKKPSLKSELPALWREYSFAAAVAKRKNVIDDFRYSLQEYIKGLLGDAGARAPVAIIIAESGDHQLAASYINHLSNCEFRPIYYYSGFKSLSSSAYGLCIHLAQDEGFNWFYKNYLDPKYPYSHTLNDIADSILQTWLLYCNFEITTEQSQKLSEIIKPSLSAKSWQCNSLLPTISMVLPTYFNNDIQLLAALNVKKLSSSLLRERAIVLLKELFHRGGKEEVFNALQNTESSNATQLWLELCDAVPHSSIIRNAINYWSSNKKILETIEERIGRKELTSILRWYALQKDKIATYSALILYAFGERNLSFLGSGLLQGLHDGGKVQGAEEVLHELIKNRGKQGIEWLVQQFPKADDFSGAHSAYWRILIEELNNSQDSFTNYLYFASRHLGEFILPRYPDIRRSLAKLLAYKPEYREELYNKGLKSLDNKLRYNIACILLTCSPETESEAADVVIRSTLHSFEKNEWNRFCMRLSLGPEVLIYIYNKLEEYLPVPKVFALMLLYHNNYKLSEDEFKDLVVGLLTRNASSFDNKGIRDNEDTVDKVLSLTVVKDILIKQLQSEDKELVKAAANALWNHHQETLDSEQLITCWVLINTKMNFWTITTIEDWSNKFLNNKEFIKTVIQKIEKETNRETLVGQFIRSYTDVSAWRDILWSSMFTTSGYDHQQIEHAFLWLLNKGMHNELIGKTIGSSALEFLEHPSIIANKMYNTAVPWLAFLAHEFGELPSDKLEYIIINYEPIGQEIVCVLIARLRYIPQKLRIKRDRDYLLTNLKKEVKLVLSFEELVEITRDAEEIHDNFAKYIESILTTNNFKDEDLEQVATKSRFGGIFASIIWFCRGSLDNYDSLIHSISLEFTRTNQNRSANIVVNSLEIIRLVISTDSKESNAYFKAIEKTIETNNHENIILLFEELLEYQQDFTISLLPLVLEELVSNPYKLNINLAAWLSDYFAYKIKEDQKVFVINELKKAVLSLNSSADRFSSNRNSIAKWLFSLAVIYLVENIDSETERLFLIALSSLFIEEPMREHRNLENKRYFKARDILNSVHPLFEKVPFDRLRRILLKGSTSDVPEINTCCRILLALSGQ</sequence>
<evidence type="ECO:0000313" key="2">
    <source>
        <dbReference type="EMBL" id="GFZ82611.1"/>
    </source>
</evidence>
<proteinExistence type="predicted"/>
<keyword evidence="3" id="KW-1185">Reference proteome</keyword>
<dbReference type="InterPro" id="IPR051158">
    <property type="entry name" value="Metallophosphoesterase_sf"/>
</dbReference>
<protein>
    <recommendedName>
        <fullName evidence="1">NACHT domain-containing protein</fullName>
    </recommendedName>
</protein>
<dbReference type="PANTHER" id="PTHR31302">
    <property type="entry name" value="TRANSMEMBRANE PROTEIN WITH METALLOPHOSPHOESTERASE DOMAIN-RELATED"/>
    <property type="match status" value="1"/>
</dbReference>
<comment type="caution">
    <text evidence="2">The sequence shown here is derived from an EMBL/GenBank/DDBJ whole genome shotgun (WGS) entry which is preliminary data.</text>
</comment>
<dbReference type="RefSeq" id="WP_189012722.1">
    <property type="nucleotide sequence ID" value="NZ_BMHE01000014.1"/>
</dbReference>
<dbReference type="Gene3D" id="3.40.50.300">
    <property type="entry name" value="P-loop containing nucleotide triphosphate hydrolases"/>
    <property type="match status" value="1"/>
</dbReference>
<reference evidence="3" key="1">
    <citation type="journal article" date="2019" name="Int. J. Syst. Evol. Microbiol.">
        <title>The Global Catalogue of Microorganisms (GCM) 10K type strain sequencing project: providing services to taxonomists for standard genome sequencing and annotation.</title>
        <authorList>
            <consortium name="The Broad Institute Genomics Platform"/>
            <consortium name="The Broad Institute Genome Sequencing Center for Infectious Disease"/>
            <person name="Wu L."/>
            <person name="Ma J."/>
        </authorList>
    </citation>
    <scope>NUCLEOTIDE SEQUENCE [LARGE SCALE GENOMIC DNA]</scope>
    <source>
        <strain evidence="3">CGMCC 1.15043</strain>
    </source>
</reference>
<dbReference type="EMBL" id="BMHE01000014">
    <property type="protein sequence ID" value="GFZ82611.1"/>
    <property type="molecule type" value="Genomic_DNA"/>
</dbReference>
<dbReference type="Gene3D" id="3.60.21.10">
    <property type="match status" value="1"/>
</dbReference>
<dbReference type="Proteomes" id="UP000615455">
    <property type="component" value="Unassembled WGS sequence"/>
</dbReference>
<evidence type="ECO:0000313" key="3">
    <source>
        <dbReference type="Proteomes" id="UP000615455"/>
    </source>
</evidence>
<dbReference type="InterPro" id="IPR027417">
    <property type="entry name" value="P-loop_NTPase"/>
</dbReference>
<feature type="domain" description="NACHT" evidence="1">
    <location>
        <begin position="416"/>
        <end position="539"/>
    </location>
</feature>
<gene>
    <name evidence="2" type="ORF">GCM10008018_30530</name>
</gene>
<dbReference type="Pfam" id="PF00149">
    <property type="entry name" value="Metallophos"/>
    <property type="match status" value="1"/>
</dbReference>
<evidence type="ECO:0000259" key="1">
    <source>
        <dbReference type="PROSITE" id="PS50837"/>
    </source>
</evidence>